<evidence type="ECO:0000313" key="2">
    <source>
        <dbReference type="Proteomes" id="UP000265520"/>
    </source>
</evidence>
<dbReference type="EMBL" id="LXQA010879546">
    <property type="protein sequence ID" value="MCI75307.1"/>
    <property type="molecule type" value="Genomic_DNA"/>
</dbReference>
<proteinExistence type="predicted"/>
<dbReference type="AlphaFoldDB" id="A0A392URD4"/>
<name>A0A392URD4_9FABA</name>
<feature type="non-terminal residue" evidence="1">
    <location>
        <position position="1"/>
    </location>
</feature>
<dbReference type="Proteomes" id="UP000265520">
    <property type="component" value="Unassembled WGS sequence"/>
</dbReference>
<comment type="caution">
    <text evidence="1">The sequence shown here is derived from an EMBL/GenBank/DDBJ whole genome shotgun (WGS) entry which is preliminary data.</text>
</comment>
<organism evidence="1 2">
    <name type="scientific">Trifolium medium</name>
    <dbReference type="NCBI Taxonomy" id="97028"/>
    <lineage>
        <taxon>Eukaryota</taxon>
        <taxon>Viridiplantae</taxon>
        <taxon>Streptophyta</taxon>
        <taxon>Embryophyta</taxon>
        <taxon>Tracheophyta</taxon>
        <taxon>Spermatophyta</taxon>
        <taxon>Magnoliopsida</taxon>
        <taxon>eudicotyledons</taxon>
        <taxon>Gunneridae</taxon>
        <taxon>Pentapetalae</taxon>
        <taxon>rosids</taxon>
        <taxon>fabids</taxon>
        <taxon>Fabales</taxon>
        <taxon>Fabaceae</taxon>
        <taxon>Papilionoideae</taxon>
        <taxon>50 kb inversion clade</taxon>
        <taxon>NPAAA clade</taxon>
        <taxon>Hologalegina</taxon>
        <taxon>IRL clade</taxon>
        <taxon>Trifolieae</taxon>
        <taxon>Trifolium</taxon>
    </lineage>
</organism>
<accession>A0A392URD4</accession>
<keyword evidence="2" id="KW-1185">Reference proteome</keyword>
<sequence length="19" mass="1824">DVDACGGGGSIGAKLEFEV</sequence>
<evidence type="ECO:0000313" key="1">
    <source>
        <dbReference type="EMBL" id="MCI75307.1"/>
    </source>
</evidence>
<reference evidence="1 2" key="1">
    <citation type="journal article" date="2018" name="Front. Plant Sci.">
        <title>Red Clover (Trifolium pratense) and Zigzag Clover (T. medium) - A Picture of Genomic Similarities and Differences.</title>
        <authorList>
            <person name="Dluhosova J."/>
            <person name="Istvanek J."/>
            <person name="Nedelnik J."/>
            <person name="Repkova J."/>
        </authorList>
    </citation>
    <scope>NUCLEOTIDE SEQUENCE [LARGE SCALE GENOMIC DNA]</scope>
    <source>
        <strain evidence="2">cv. 10/8</strain>
        <tissue evidence="1">Leaf</tissue>
    </source>
</reference>
<protein>
    <submittedName>
        <fullName evidence="1">Uncharacterized protein</fullName>
    </submittedName>
</protein>